<evidence type="ECO:0000313" key="6">
    <source>
        <dbReference type="Proteomes" id="UP000271380"/>
    </source>
</evidence>
<sequence length="861" mass="93797">MAISARYRPGLLSLAIIIGASTTAGITIHTGSLLAPAYGEALPTSPTNHDSRTQWINPTTRPGEETNPHIQIEILDQPQAIPVGEELSLRVRISNNSESAIAAEQLRIQPRHADAEPTVETAQAVLAGTNGQYPYTAQATTLGYSIDAKSSVEVDLTIPTVAGDLNGFNIADPGAYPVTINIESTEGVHDSERFLLAVLDQHQSVRATTEDEESTPPATPVTLIFPLTTEVNIVDGETGDAPNPPPLILSNESIYHEISAGGRLRTLVDELLQARLNPALNQASCIAIDPALLHVLNRMSNGYSVGEQRPSSVSQNQRLRDSWLKKDEELPLETGQGKQAAQDFLVALRQLSDHCVVSLPWAQADINAVAATNNEWLLREALQRGNESIREILGTEPLDNVVISPNGYINSRAVDQIQKLVDSTTTDIEQAWRANNTPTEITAQPRATLTVLVADNNISSEQQSVLLSDNLQAVTYPSALASVLASGLDTPITTAYSAYSSRYDYTLDSVYARSATTDTALRLGLSSTQPTLIMAPAEYNTTAWLTTINQLFQSEATTPLGLADYLKNATISVSPENNNLLNPAVDPTVVSDTEVLRAGQQATHIDNLTQLLFSDPAITLTPYGFTEPLRLDVLRTLSTTGRRSLYTFDKHITEINALQSSGVETLRELNNSVSLIPPGNIYTRFSNNSPLLIVAKNGLPLPVDATIMYAGPEGVHIEVPEQLIIPAKGSITVQMMAELTDTKGRTDLQLWLANRDKVAISQPIDIGVQTRQGIFSAGTAATLLVLGLIAALFSRLFLRRRRARLAEEHRVTQAQEKSKRSVEKRLAHNRYPRNTSRMPRSRIYRRNDVEDESADPHKPTH</sequence>
<evidence type="ECO:0000256" key="1">
    <source>
        <dbReference type="SAM" id="MobiDB-lite"/>
    </source>
</evidence>
<dbReference type="HOGENOM" id="CLU_017917_0_0_11"/>
<name>A0A0F6R259_9CORY</name>
<feature type="region of interest" description="Disordered" evidence="1">
    <location>
        <begin position="809"/>
        <end position="861"/>
    </location>
</feature>
<evidence type="ECO:0000256" key="2">
    <source>
        <dbReference type="SAM" id="Phobius"/>
    </source>
</evidence>
<keyword evidence="5" id="KW-1185">Reference proteome</keyword>
<feature type="transmembrane region" description="Helical" evidence="2">
    <location>
        <begin position="774"/>
        <end position="798"/>
    </location>
</feature>
<keyword evidence="2" id="KW-0812">Transmembrane</keyword>
<protein>
    <submittedName>
        <fullName evidence="4">Secreted protein</fullName>
    </submittedName>
</protein>
<accession>A0A0F6R259</accession>
<feature type="compositionally biased region" description="Basic and acidic residues" evidence="1">
    <location>
        <begin position="809"/>
        <end position="826"/>
    </location>
</feature>
<reference evidence="4 6" key="2">
    <citation type="submission" date="2018-12" db="EMBL/GenBank/DDBJ databases">
        <authorList>
            <consortium name="Pathogen Informatics"/>
        </authorList>
    </citation>
    <scope>NUCLEOTIDE SEQUENCE [LARGE SCALE GENOMIC DNA]</scope>
    <source>
        <strain evidence="4 6">NCTC949</strain>
    </source>
</reference>
<evidence type="ECO:0000313" key="3">
    <source>
        <dbReference type="EMBL" id="AKE42280.1"/>
    </source>
</evidence>
<dbReference type="EMBL" id="LR134377">
    <property type="protein sequence ID" value="VEH05618.1"/>
    <property type="molecule type" value="Genomic_DNA"/>
</dbReference>
<dbReference type="AlphaFoldDB" id="A0A0F6R259"/>
<keyword evidence="2" id="KW-1133">Transmembrane helix</keyword>
<evidence type="ECO:0000313" key="5">
    <source>
        <dbReference type="Proteomes" id="UP000033457"/>
    </source>
</evidence>
<dbReference type="InterPro" id="IPR046112">
    <property type="entry name" value="DUF6049"/>
</dbReference>
<proteinExistence type="predicted"/>
<dbReference type="KEGG" id="cku:UL82_10730"/>
<evidence type="ECO:0000313" key="4">
    <source>
        <dbReference type="EMBL" id="VEH05618.1"/>
    </source>
</evidence>
<dbReference type="Proteomes" id="UP000033457">
    <property type="component" value="Chromosome"/>
</dbReference>
<dbReference type="EMBL" id="CP011312">
    <property type="protein sequence ID" value="AKE42280.1"/>
    <property type="molecule type" value="Genomic_DNA"/>
</dbReference>
<dbReference type="RefSeq" id="WP_052735972.1">
    <property type="nucleotide sequence ID" value="NZ_CP011312.1"/>
</dbReference>
<reference evidence="3 5" key="1">
    <citation type="journal article" date="2015" name="Genome Announc.">
        <title>Complete Genome Sequence of Corynebacterium kutscheri DSM 20755, a Corynebacterial Type Strain with Remarkably Low G+C Content of Chromosomal DNA.</title>
        <authorList>
            <person name="Ruckert C."/>
            <person name="Albersmeier A."/>
            <person name="Winkler A."/>
            <person name="Tauch A."/>
        </authorList>
    </citation>
    <scope>NUCLEOTIDE SEQUENCE [LARGE SCALE GENOMIC DNA]</scope>
    <source>
        <strain evidence="3 5">DSM 20755</strain>
    </source>
</reference>
<dbReference type="Pfam" id="PF19516">
    <property type="entry name" value="DUF6049"/>
    <property type="match status" value="1"/>
</dbReference>
<dbReference type="STRING" id="35755.UL82_10730"/>
<organism evidence="3 5">
    <name type="scientific">Corynebacterium kutscheri</name>
    <dbReference type="NCBI Taxonomy" id="35755"/>
    <lineage>
        <taxon>Bacteria</taxon>
        <taxon>Bacillati</taxon>
        <taxon>Actinomycetota</taxon>
        <taxon>Actinomycetes</taxon>
        <taxon>Mycobacteriales</taxon>
        <taxon>Corynebacteriaceae</taxon>
        <taxon>Corynebacterium</taxon>
    </lineage>
</organism>
<dbReference type="OrthoDB" id="3797035at2"/>
<gene>
    <name evidence="4" type="ORF">NCTC949_00705</name>
    <name evidence="3" type="ORF">UL82_10730</name>
</gene>
<keyword evidence="2" id="KW-0472">Membrane</keyword>
<dbReference type="Proteomes" id="UP000271380">
    <property type="component" value="Chromosome"/>
</dbReference>